<organism evidence="5">
    <name type="scientific">marine sediment metagenome</name>
    <dbReference type="NCBI Taxonomy" id="412755"/>
    <lineage>
        <taxon>unclassified sequences</taxon>
        <taxon>metagenomes</taxon>
        <taxon>ecological metagenomes</taxon>
    </lineage>
</organism>
<keyword evidence="3" id="KW-0326">Glycosidase</keyword>
<evidence type="ECO:0000256" key="1">
    <source>
        <dbReference type="ARBA" id="ARBA00007754"/>
    </source>
</evidence>
<dbReference type="Gene3D" id="3.20.20.80">
    <property type="entry name" value="Glycosidases"/>
    <property type="match status" value="1"/>
</dbReference>
<accession>X1BSI7</accession>
<dbReference type="InterPro" id="IPR000805">
    <property type="entry name" value="Glyco_hydro_26"/>
</dbReference>
<sequence>WGGDFVQYYQKDWSEALVKETINRHKDGYIITLMWHNVRPQDDPSSGWKESHQGEMTDAEWTKLITPGIDLNKKWETRVDTIAMYLKKFRDANIPVLWRPYHEMNGGWFWWGDKKGEDGFVKLWKMMYDRFVNHHKLNNLIWVWNANAPRDRENDEAYDYDLYFPGLEYVDVLAADVYHADYKQSHHDDLLKLGKGKVIALGEIGEVPSSEILANQPMWAWFMIWYKFVDKANTPEQIKDLYSYPKTLSHSKIEIK</sequence>
<evidence type="ECO:0000256" key="3">
    <source>
        <dbReference type="ARBA" id="ARBA00023295"/>
    </source>
</evidence>
<evidence type="ECO:0000259" key="4">
    <source>
        <dbReference type="PROSITE" id="PS51764"/>
    </source>
</evidence>
<keyword evidence="2" id="KW-0378">Hydrolase</keyword>
<dbReference type="PANTHER" id="PTHR40079">
    <property type="entry name" value="MANNAN ENDO-1,4-BETA-MANNOSIDASE E-RELATED"/>
    <property type="match status" value="1"/>
</dbReference>
<dbReference type="PRINTS" id="PR00739">
    <property type="entry name" value="GLHYDRLASE26"/>
</dbReference>
<name>X1BSI7_9ZZZZ</name>
<dbReference type="EMBL" id="BART01021253">
    <property type="protein sequence ID" value="GAG98025.1"/>
    <property type="molecule type" value="Genomic_DNA"/>
</dbReference>
<dbReference type="AlphaFoldDB" id="X1BSI7"/>
<gene>
    <name evidence="5" type="ORF">S01H4_39270</name>
</gene>
<dbReference type="PANTHER" id="PTHR40079:SF4">
    <property type="entry name" value="GH26 DOMAIN-CONTAINING PROTEIN-RELATED"/>
    <property type="match status" value="1"/>
</dbReference>
<reference evidence="5" key="1">
    <citation type="journal article" date="2014" name="Front. Microbiol.">
        <title>High frequency of phylogenetically diverse reductive dehalogenase-homologous genes in deep subseafloor sedimentary metagenomes.</title>
        <authorList>
            <person name="Kawai M."/>
            <person name="Futagami T."/>
            <person name="Toyoda A."/>
            <person name="Takaki Y."/>
            <person name="Nishi S."/>
            <person name="Hori S."/>
            <person name="Arai W."/>
            <person name="Tsubouchi T."/>
            <person name="Morono Y."/>
            <person name="Uchiyama I."/>
            <person name="Ito T."/>
            <person name="Fujiyama A."/>
            <person name="Inagaki F."/>
            <person name="Takami H."/>
        </authorList>
    </citation>
    <scope>NUCLEOTIDE SEQUENCE</scope>
    <source>
        <strain evidence="5">Expedition CK06-06</strain>
    </source>
</reference>
<dbReference type="InterPro" id="IPR017853">
    <property type="entry name" value="GH"/>
</dbReference>
<dbReference type="InterPro" id="IPR022790">
    <property type="entry name" value="GH26_dom"/>
</dbReference>
<evidence type="ECO:0000256" key="2">
    <source>
        <dbReference type="ARBA" id="ARBA00022801"/>
    </source>
</evidence>
<proteinExistence type="inferred from homology"/>
<dbReference type="SUPFAM" id="SSF51445">
    <property type="entry name" value="(Trans)glycosidases"/>
    <property type="match status" value="1"/>
</dbReference>
<dbReference type="PROSITE" id="PS51764">
    <property type="entry name" value="GH26"/>
    <property type="match status" value="1"/>
</dbReference>
<evidence type="ECO:0000313" key="5">
    <source>
        <dbReference type="EMBL" id="GAG98025.1"/>
    </source>
</evidence>
<dbReference type="Pfam" id="PF02156">
    <property type="entry name" value="Glyco_hydro_26"/>
    <property type="match status" value="1"/>
</dbReference>
<protein>
    <recommendedName>
        <fullName evidence="4">GH26 domain-containing protein</fullName>
    </recommendedName>
</protein>
<comment type="similarity">
    <text evidence="1">Belongs to the glycosyl hydrolase 26 family.</text>
</comment>
<feature type="domain" description="GH26" evidence="4">
    <location>
        <begin position="1"/>
        <end position="251"/>
    </location>
</feature>
<feature type="non-terminal residue" evidence="5">
    <location>
        <position position="1"/>
    </location>
</feature>
<comment type="caution">
    <text evidence="5">The sequence shown here is derived from an EMBL/GenBank/DDBJ whole genome shotgun (WGS) entry which is preliminary data.</text>
</comment>
<dbReference type="GO" id="GO:0006080">
    <property type="term" value="P:substituted mannan metabolic process"/>
    <property type="evidence" value="ECO:0007669"/>
    <property type="project" value="InterPro"/>
</dbReference>
<dbReference type="GO" id="GO:0016985">
    <property type="term" value="F:mannan endo-1,4-beta-mannosidase activity"/>
    <property type="evidence" value="ECO:0007669"/>
    <property type="project" value="InterPro"/>
</dbReference>